<dbReference type="EMBL" id="JAGIOF010000001">
    <property type="protein sequence ID" value="MBP2388242.1"/>
    <property type="molecule type" value="Genomic_DNA"/>
</dbReference>
<keyword evidence="1" id="KW-1133">Transmembrane helix</keyword>
<name>A0ABS4XIE8_9MICC</name>
<dbReference type="RefSeq" id="WP_210001120.1">
    <property type="nucleotide sequence ID" value="NZ_BAAAJY010000028.1"/>
</dbReference>
<keyword evidence="3" id="KW-1185">Reference proteome</keyword>
<comment type="caution">
    <text evidence="2">The sequence shown here is derived from an EMBL/GenBank/DDBJ whole genome shotgun (WGS) entry which is preliminary data.</text>
</comment>
<evidence type="ECO:0000256" key="1">
    <source>
        <dbReference type="SAM" id="Phobius"/>
    </source>
</evidence>
<gene>
    <name evidence="2" type="ORF">JOF47_003753</name>
</gene>
<feature type="transmembrane region" description="Helical" evidence="1">
    <location>
        <begin position="51"/>
        <end position="71"/>
    </location>
</feature>
<accession>A0ABS4XIE8</accession>
<keyword evidence="1" id="KW-0472">Membrane</keyword>
<evidence type="ECO:0000313" key="2">
    <source>
        <dbReference type="EMBL" id="MBP2388242.1"/>
    </source>
</evidence>
<keyword evidence="1" id="KW-0812">Transmembrane</keyword>
<evidence type="ECO:0000313" key="3">
    <source>
        <dbReference type="Proteomes" id="UP001296993"/>
    </source>
</evidence>
<protein>
    <recommendedName>
        <fullName evidence="4">MFS transporter</fullName>
    </recommendedName>
</protein>
<sequence>MNKTSPPLPVLAMLGEVSEHAQGMQRSYQIETLERTPPSSDRMPTAGASHGTFTIGYGLLVVPITTAALLMDTTRHPA</sequence>
<reference evidence="2 3" key="1">
    <citation type="submission" date="2021-03" db="EMBL/GenBank/DDBJ databases">
        <title>Sequencing the genomes of 1000 actinobacteria strains.</title>
        <authorList>
            <person name="Klenk H.-P."/>
        </authorList>
    </citation>
    <scope>NUCLEOTIDE SEQUENCE [LARGE SCALE GENOMIC DNA]</scope>
    <source>
        <strain evidence="2 3">DSM 15797</strain>
    </source>
</reference>
<evidence type="ECO:0008006" key="4">
    <source>
        <dbReference type="Google" id="ProtNLM"/>
    </source>
</evidence>
<organism evidence="2 3">
    <name type="scientific">Paeniglutamicibacter kerguelensis</name>
    <dbReference type="NCBI Taxonomy" id="254788"/>
    <lineage>
        <taxon>Bacteria</taxon>
        <taxon>Bacillati</taxon>
        <taxon>Actinomycetota</taxon>
        <taxon>Actinomycetes</taxon>
        <taxon>Micrococcales</taxon>
        <taxon>Micrococcaceae</taxon>
        <taxon>Paeniglutamicibacter</taxon>
    </lineage>
</organism>
<proteinExistence type="predicted"/>
<dbReference type="Proteomes" id="UP001296993">
    <property type="component" value="Unassembled WGS sequence"/>
</dbReference>